<dbReference type="InterPro" id="IPR046561">
    <property type="entry name" value="DUF6716"/>
</dbReference>
<protein>
    <recommendedName>
        <fullName evidence="3">Capsule polysaccharide biosynthesis protein</fullName>
    </recommendedName>
</protein>
<accession>A0ABX8AKU7</accession>
<proteinExistence type="predicted"/>
<dbReference type="Pfam" id="PF20471">
    <property type="entry name" value="DUF6716"/>
    <property type="match status" value="1"/>
</dbReference>
<reference evidence="1 2" key="1">
    <citation type="journal article" date="2021" name="Angew. Chem. Int. Ed. Engl.">
        <title>A novel family of nonribosomal peptides modulate collective behavior in Pseudovibrio bacteria isolated from marine sponges.</title>
        <authorList>
            <person name="Ioca L.P."/>
            <person name="Dai Y."/>
            <person name="Kunakom S."/>
            <person name="Diaz-Espinosa J."/>
            <person name="Krunic A."/>
            <person name="Crnkovic C.M."/>
            <person name="Orjala J."/>
            <person name="Sanchez L.M."/>
            <person name="Ferreira A.G."/>
            <person name="Berlinck R.G.S."/>
            <person name="Eustaquio A.S."/>
        </authorList>
    </citation>
    <scope>NUCLEOTIDE SEQUENCE [LARGE SCALE GENOMIC DNA]</scope>
    <source>
        <strain evidence="1 2">Ab134</strain>
    </source>
</reference>
<name>A0ABX8AKU7_9HYPH</name>
<evidence type="ECO:0008006" key="3">
    <source>
        <dbReference type="Google" id="ProtNLM"/>
    </source>
</evidence>
<gene>
    <name evidence="1" type="ORF">KGB56_16125</name>
</gene>
<evidence type="ECO:0000313" key="2">
    <source>
        <dbReference type="Proteomes" id="UP000680706"/>
    </source>
</evidence>
<sequence>MKTGSNLVHHFKRRNTHCQIAILKIKPNQIARRQVFEAIGREDCLRFTFSQLTDPQIFNQFDGVVLALDGPSCKRVFVRLSKYEGPRPAILTLYPGLVFRYDYDGFAARAPADLVWLNCANDLAKYKGLRDSVAAENNGRNFGIATLLDPSDLKIKCNQSSLKNSINKTVVFFEQVAIPKNKVDRESLVKILFNIAVNNPDYTLIIKPRMMKTEKTVHNLKSSLHIENLIKDTKREKPDNVKISYSSANQLLKECDVCLTISSTVAIEAIHQNTHVAILNDFGFHDDDGVHYFLGSNLISSANDLQLNEMRKPDITWLKSHITNPNKTIEHLVDEFLELAEVGKTSGLPPIQISPWLGSKQHIAELRKLNIDDDSLALGWYRYPVRKWITKKLSQLYSLACAKRFRHH</sequence>
<dbReference type="Proteomes" id="UP000680706">
    <property type="component" value="Chromosome"/>
</dbReference>
<organism evidence="1 2">
    <name type="scientific">Pseudovibrio brasiliensis</name>
    <dbReference type="NCBI Taxonomy" id="1898042"/>
    <lineage>
        <taxon>Bacteria</taxon>
        <taxon>Pseudomonadati</taxon>
        <taxon>Pseudomonadota</taxon>
        <taxon>Alphaproteobacteria</taxon>
        <taxon>Hyphomicrobiales</taxon>
        <taxon>Stappiaceae</taxon>
        <taxon>Pseudovibrio</taxon>
    </lineage>
</organism>
<dbReference type="RefSeq" id="WP_143508268.1">
    <property type="nucleotide sequence ID" value="NZ_CP074126.1"/>
</dbReference>
<evidence type="ECO:0000313" key="1">
    <source>
        <dbReference type="EMBL" id="QUS54887.1"/>
    </source>
</evidence>
<keyword evidence="2" id="KW-1185">Reference proteome</keyword>
<dbReference type="EMBL" id="CP074126">
    <property type="protein sequence ID" value="QUS54887.1"/>
    <property type="molecule type" value="Genomic_DNA"/>
</dbReference>